<evidence type="ECO:0000313" key="1">
    <source>
        <dbReference type="EMBL" id="KAF2181528.1"/>
    </source>
</evidence>
<gene>
    <name evidence="1" type="ORF">K469DRAFT_259936</name>
</gene>
<reference evidence="1" key="1">
    <citation type="journal article" date="2020" name="Stud. Mycol.">
        <title>101 Dothideomycetes genomes: a test case for predicting lifestyles and emergence of pathogens.</title>
        <authorList>
            <person name="Haridas S."/>
            <person name="Albert R."/>
            <person name="Binder M."/>
            <person name="Bloem J."/>
            <person name="Labutti K."/>
            <person name="Salamov A."/>
            <person name="Andreopoulos B."/>
            <person name="Baker S."/>
            <person name="Barry K."/>
            <person name="Bills G."/>
            <person name="Bluhm B."/>
            <person name="Cannon C."/>
            <person name="Castanera R."/>
            <person name="Culley D."/>
            <person name="Daum C."/>
            <person name="Ezra D."/>
            <person name="Gonzalez J."/>
            <person name="Henrissat B."/>
            <person name="Kuo A."/>
            <person name="Liang C."/>
            <person name="Lipzen A."/>
            <person name="Lutzoni F."/>
            <person name="Magnuson J."/>
            <person name="Mondo S."/>
            <person name="Nolan M."/>
            <person name="Ohm R."/>
            <person name="Pangilinan J."/>
            <person name="Park H.-J."/>
            <person name="Ramirez L."/>
            <person name="Alfaro M."/>
            <person name="Sun H."/>
            <person name="Tritt A."/>
            <person name="Yoshinaga Y."/>
            <person name="Zwiers L.-H."/>
            <person name="Turgeon B."/>
            <person name="Goodwin S."/>
            <person name="Spatafora J."/>
            <person name="Crous P."/>
            <person name="Grigoriev I."/>
        </authorList>
    </citation>
    <scope>NUCLEOTIDE SEQUENCE</scope>
    <source>
        <strain evidence="1">CBS 207.26</strain>
    </source>
</reference>
<accession>A0A6A6DTM3</accession>
<sequence length="117" mass="13667">MSSQESICTVLILRQANGGYYLAASLSFKRVLLLQRLMERKLVRSLYRPTSLPTLVRSVKKAINGIYRRVALSTYMMRGFGWPNVRRKMQERRIGLLRRASQRPENSIAEMIDYHPH</sequence>
<dbReference type="AlphaFoldDB" id="A0A6A6DTM3"/>
<keyword evidence="2" id="KW-1185">Reference proteome</keyword>
<dbReference type="EMBL" id="ML994652">
    <property type="protein sequence ID" value="KAF2181528.1"/>
    <property type="molecule type" value="Genomic_DNA"/>
</dbReference>
<protein>
    <submittedName>
        <fullName evidence="1">Uncharacterized protein</fullName>
    </submittedName>
</protein>
<evidence type="ECO:0000313" key="2">
    <source>
        <dbReference type="Proteomes" id="UP000800200"/>
    </source>
</evidence>
<proteinExistence type="predicted"/>
<dbReference type="Proteomes" id="UP000800200">
    <property type="component" value="Unassembled WGS sequence"/>
</dbReference>
<name>A0A6A6DTM3_9PEZI</name>
<organism evidence="1 2">
    <name type="scientific">Zopfia rhizophila CBS 207.26</name>
    <dbReference type="NCBI Taxonomy" id="1314779"/>
    <lineage>
        <taxon>Eukaryota</taxon>
        <taxon>Fungi</taxon>
        <taxon>Dikarya</taxon>
        <taxon>Ascomycota</taxon>
        <taxon>Pezizomycotina</taxon>
        <taxon>Dothideomycetes</taxon>
        <taxon>Dothideomycetes incertae sedis</taxon>
        <taxon>Zopfiaceae</taxon>
        <taxon>Zopfia</taxon>
    </lineage>
</organism>